<dbReference type="PROSITE" id="PS50294">
    <property type="entry name" value="WD_REPEATS_REGION"/>
    <property type="match status" value="2"/>
</dbReference>
<evidence type="ECO:0000259" key="5">
    <source>
        <dbReference type="Pfam" id="PF24883"/>
    </source>
</evidence>
<gene>
    <name evidence="6" type="ORF">FMEXI_13737</name>
</gene>
<dbReference type="EMBL" id="JAAOAM010000508">
    <property type="protein sequence ID" value="KAF5530123.1"/>
    <property type="molecule type" value="Genomic_DNA"/>
</dbReference>
<dbReference type="InterPro" id="IPR015943">
    <property type="entry name" value="WD40/YVTN_repeat-like_dom_sf"/>
</dbReference>
<name>A0A8H5MIN3_9HYPO</name>
<accession>A0A8H5MIN3</accession>
<feature type="coiled-coil region" evidence="4">
    <location>
        <begin position="25"/>
        <end position="59"/>
    </location>
</feature>
<feature type="repeat" description="WD" evidence="3">
    <location>
        <begin position="670"/>
        <end position="711"/>
    </location>
</feature>
<dbReference type="Proteomes" id="UP000522262">
    <property type="component" value="Unassembled WGS sequence"/>
</dbReference>
<dbReference type="PANTHER" id="PTHR44156">
    <property type="entry name" value="SUPERNUMERARY LIMBS, ISOFORM B-RELATED"/>
    <property type="match status" value="1"/>
</dbReference>
<dbReference type="PROSITE" id="PS00678">
    <property type="entry name" value="WD_REPEATS_1"/>
    <property type="match status" value="2"/>
</dbReference>
<dbReference type="InterPro" id="IPR036322">
    <property type="entry name" value="WD40_repeat_dom_sf"/>
</dbReference>
<dbReference type="InterPro" id="IPR056884">
    <property type="entry name" value="NPHP3-like_N"/>
</dbReference>
<dbReference type="Pfam" id="PF24883">
    <property type="entry name" value="NPHP3_N"/>
    <property type="match status" value="1"/>
</dbReference>
<evidence type="ECO:0000256" key="2">
    <source>
        <dbReference type="ARBA" id="ARBA00022737"/>
    </source>
</evidence>
<evidence type="ECO:0000256" key="1">
    <source>
        <dbReference type="ARBA" id="ARBA00022574"/>
    </source>
</evidence>
<feature type="repeat" description="WD" evidence="3">
    <location>
        <begin position="712"/>
        <end position="753"/>
    </location>
</feature>
<organism evidence="6 7">
    <name type="scientific">Fusarium mexicanum</name>
    <dbReference type="NCBI Taxonomy" id="751941"/>
    <lineage>
        <taxon>Eukaryota</taxon>
        <taxon>Fungi</taxon>
        <taxon>Dikarya</taxon>
        <taxon>Ascomycota</taxon>
        <taxon>Pezizomycotina</taxon>
        <taxon>Sordariomycetes</taxon>
        <taxon>Hypocreomycetidae</taxon>
        <taxon>Hypocreales</taxon>
        <taxon>Nectriaceae</taxon>
        <taxon>Fusarium</taxon>
        <taxon>Fusarium fujikuroi species complex</taxon>
    </lineage>
</organism>
<dbReference type="InterPro" id="IPR019775">
    <property type="entry name" value="WD40_repeat_CS"/>
</dbReference>
<reference evidence="6 7" key="1">
    <citation type="submission" date="2020-05" db="EMBL/GenBank/DDBJ databases">
        <title>Identification and distribution of gene clusters putatively required for synthesis of sphingolipid metabolism inhibitors in phylogenetically diverse species of the filamentous fungus Fusarium.</title>
        <authorList>
            <person name="Kim H.-S."/>
            <person name="Busman M."/>
            <person name="Brown D.W."/>
            <person name="Divon H."/>
            <person name="Uhlig S."/>
            <person name="Proctor R.H."/>
        </authorList>
    </citation>
    <scope>NUCLEOTIDE SEQUENCE [LARGE SCALE GENOMIC DNA]</scope>
    <source>
        <strain evidence="6 7">NRRL 53147</strain>
    </source>
</reference>
<evidence type="ECO:0000256" key="4">
    <source>
        <dbReference type="SAM" id="Coils"/>
    </source>
</evidence>
<dbReference type="SMART" id="SM00320">
    <property type="entry name" value="WD40"/>
    <property type="match status" value="2"/>
</dbReference>
<feature type="domain" description="Nephrocystin 3-like N-terminal" evidence="5">
    <location>
        <begin position="153"/>
        <end position="284"/>
    </location>
</feature>
<keyword evidence="1 3" id="KW-0853">WD repeat</keyword>
<dbReference type="AlphaFoldDB" id="A0A8H5MIN3"/>
<protein>
    <recommendedName>
        <fullName evidence="5">Nephrocystin 3-like N-terminal domain-containing protein</fullName>
    </recommendedName>
</protein>
<evidence type="ECO:0000313" key="7">
    <source>
        <dbReference type="Proteomes" id="UP000522262"/>
    </source>
</evidence>
<dbReference type="SUPFAM" id="SSF50978">
    <property type="entry name" value="WD40 repeat-like"/>
    <property type="match status" value="1"/>
</dbReference>
<dbReference type="InterPro" id="IPR001680">
    <property type="entry name" value="WD40_rpt"/>
</dbReference>
<keyword evidence="7" id="KW-1185">Reference proteome</keyword>
<sequence>MAEALGIASSIIAVVDLSAKVLSLCLQYSREVKNAKDDIDRLHNEVAAFQNTTEKLETLLKEPHGRELKASRQLLSSIEDAHSTLEQLKHRLRPSTHRKAMSRFGARAFKWPFESKDIERAIQNLERCRGSISLALNIDQMQVKLEQENRPSRTVAHSRSKQGDLGASFFFKRGEVDRGNLSKFVSTVARCLAWGTPAVAPYIRSAVNADPAIVDKAVREQFEKLVREPLSKATATSLSRPSVSIVVDALDECEKDADIKLILQLFSNLRFAGPLRVRVLVTSRPELPVRLGFSSIGNAHQDLILHKIPLPIIEHDISVFLRHEFANIRNNFNTDAVEELKLPMDWPGEANLGKLTRAAVPLFIFAATLCRFTNDRYLGSPDELLQRVLKVAGTGQGSKLDMTYSPVLRQQVLNRSGSERLDIIESFRLIVGTIVTLANPLSMRALALLLDVHINIPDTLDGPVRLLHLSIRDYLVGLEKRELVEFRVDENQCLAKHCLRIMRGGLRKNICGLSFPGMCRSAVDLEQLEKSMPSQVQYACMHWAYHQTQGDSRPNDDKEVYDFLATHFLHWVEAMSLLGRVKECLDSLRSLTRWLKNREDSRLSTFVADAVRFVQNYFSIIAEAPLQIYGCLAFTPSKSVVSRTFQHAIPRWISTLPKVEERWDACLLTLEGHSDWVNSVVFSHDSKKVASGSVDKTIRIWDAETGECERVLEGHSSDVRSVVFSHDSKKVASGSYDETIRIWDAETGECDGIVLVDGYVDVLSFTPDGHGIVTNRGVFPLTGGSQSHAGSAMPWQSSDTPMLACADSTWVMAAGKDLLWLPPECRNGQVAVSGSTVVIGCRSGRVVFLRISMADVEQWTDI</sequence>
<dbReference type="InterPro" id="IPR053299">
    <property type="entry name" value="ASTRA_WD_repeat"/>
</dbReference>
<dbReference type="Pfam" id="PF00400">
    <property type="entry name" value="WD40"/>
    <property type="match status" value="2"/>
</dbReference>
<keyword evidence="4" id="KW-0175">Coiled coil</keyword>
<evidence type="ECO:0000256" key="3">
    <source>
        <dbReference type="PROSITE-ProRule" id="PRU00221"/>
    </source>
</evidence>
<proteinExistence type="predicted"/>
<evidence type="ECO:0000313" key="6">
    <source>
        <dbReference type="EMBL" id="KAF5530123.1"/>
    </source>
</evidence>
<comment type="caution">
    <text evidence="6">The sequence shown here is derived from an EMBL/GenBank/DDBJ whole genome shotgun (WGS) entry which is preliminary data.</text>
</comment>
<keyword evidence="2" id="KW-0677">Repeat</keyword>
<dbReference type="PROSITE" id="PS50082">
    <property type="entry name" value="WD_REPEATS_2"/>
    <property type="match status" value="2"/>
</dbReference>
<dbReference type="Gene3D" id="2.130.10.10">
    <property type="entry name" value="YVTN repeat-like/Quinoprotein amine dehydrogenase"/>
    <property type="match status" value="1"/>
</dbReference>